<dbReference type="InterPro" id="IPR036388">
    <property type="entry name" value="WH-like_DNA-bd_sf"/>
</dbReference>
<feature type="modified residue" description="4-aspartylphosphate" evidence="10">
    <location>
        <position position="59"/>
    </location>
</feature>
<dbReference type="PROSITE" id="PS50110">
    <property type="entry name" value="RESPONSE_REGULATORY"/>
    <property type="match status" value="1"/>
</dbReference>
<dbReference type="Gene3D" id="3.40.50.2300">
    <property type="match status" value="1"/>
</dbReference>
<dbReference type="CDD" id="cd19925">
    <property type="entry name" value="REC_citrate_TCS"/>
    <property type="match status" value="1"/>
</dbReference>
<dbReference type="GO" id="GO:0003677">
    <property type="term" value="F:DNA binding"/>
    <property type="evidence" value="ECO:0007669"/>
    <property type="project" value="UniProtKB-KW"/>
</dbReference>
<dbReference type="AlphaFoldDB" id="A0A2R6XYX5"/>
<dbReference type="InterPro" id="IPR001789">
    <property type="entry name" value="Sig_transdc_resp-reg_receiver"/>
</dbReference>
<keyword evidence="3 10" id="KW-0597">Phosphoprotein</keyword>
<dbReference type="Pfam" id="PF00072">
    <property type="entry name" value="Response_reg"/>
    <property type="match status" value="1"/>
</dbReference>
<evidence type="ECO:0000259" key="11">
    <source>
        <dbReference type="PROSITE" id="PS50110"/>
    </source>
</evidence>
<dbReference type="GO" id="GO:0005737">
    <property type="term" value="C:cytoplasm"/>
    <property type="evidence" value="ECO:0007669"/>
    <property type="project" value="UniProtKB-SubCell"/>
</dbReference>
<protein>
    <recommendedName>
        <fullName evidence="9">Transcriptional regulatory protein</fullName>
    </recommendedName>
</protein>
<evidence type="ECO:0000313" key="12">
    <source>
        <dbReference type="EMBL" id="PTQ55633.1"/>
    </source>
</evidence>
<keyword evidence="4 9" id="KW-0902">Two-component regulatory system</keyword>
<keyword evidence="8 9" id="KW-0804">Transcription</keyword>
<evidence type="ECO:0000256" key="2">
    <source>
        <dbReference type="ARBA" id="ARBA00022490"/>
    </source>
</evidence>
<reference evidence="13" key="1">
    <citation type="journal article" date="2018" name="Sci. Rep.">
        <title>Lignite coal burning seam in the remote Altai Mountains harbors a hydrogen-driven thermophilic microbial community.</title>
        <authorList>
            <person name="Kadnikov V.V."/>
            <person name="Mardanov A.V."/>
            <person name="Ivasenko D.A."/>
            <person name="Antsiferov D.V."/>
            <person name="Beletsky A.V."/>
            <person name="Karnachuk O.V."/>
            <person name="Ravin N.V."/>
        </authorList>
    </citation>
    <scope>NUCLEOTIDE SEQUENCE [LARGE SCALE GENOMIC DNA]</scope>
</reference>
<evidence type="ECO:0000256" key="5">
    <source>
        <dbReference type="ARBA" id="ARBA00023015"/>
    </source>
</evidence>
<dbReference type="SUPFAM" id="SSF46785">
    <property type="entry name" value="Winged helix' DNA-binding domain"/>
    <property type="match status" value="1"/>
</dbReference>
<comment type="subcellular location">
    <subcellularLocation>
        <location evidence="1 9">Cytoplasm</location>
    </subcellularLocation>
</comment>
<dbReference type="InterPro" id="IPR011006">
    <property type="entry name" value="CheY-like_superfamily"/>
</dbReference>
<dbReference type="InterPro" id="IPR051271">
    <property type="entry name" value="2C-system_Tx_regulators"/>
</dbReference>
<evidence type="ECO:0000256" key="8">
    <source>
        <dbReference type="ARBA" id="ARBA00023163"/>
    </source>
</evidence>
<evidence type="ECO:0000256" key="7">
    <source>
        <dbReference type="ARBA" id="ARBA00023159"/>
    </source>
</evidence>
<evidence type="ECO:0000313" key="13">
    <source>
        <dbReference type="Proteomes" id="UP000244338"/>
    </source>
</evidence>
<dbReference type="SMART" id="SM00448">
    <property type="entry name" value="REC"/>
    <property type="match status" value="1"/>
</dbReference>
<accession>A0A2R6XYX5</accession>
<keyword evidence="2 9" id="KW-0963">Cytoplasm</keyword>
<evidence type="ECO:0000256" key="3">
    <source>
        <dbReference type="ARBA" id="ARBA00022553"/>
    </source>
</evidence>
<comment type="caution">
    <text evidence="12">The sequence shown here is derived from an EMBL/GenBank/DDBJ whole genome shotgun (WGS) entry which is preliminary data.</text>
</comment>
<dbReference type="PANTHER" id="PTHR45526:SF1">
    <property type="entry name" value="TRANSCRIPTIONAL REGULATORY PROTEIN DCUR-RELATED"/>
    <property type="match status" value="1"/>
</dbReference>
<evidence type="ECO:0000256" key="1">
    <source>
        <dbReference type="ARBA" id="ARBA00004496"/>
    </source>
</evidence>
<dbReference type="GO" id="GO:0000156">
    <property type="term" value="F:phosphorelay response regulator activity"/>
    <property type="evidence" value="ECO:0007669"/>
    <property type="project" value="TreeGrafter"/>
</dbReference>
<dbReference type="Gene3D" id="1.10.10.10">
    <property type="entry name" value="Winged helix-like DNA-binding domain superfamily/Winged helix DNA-binding domain"/>
    <property type="match status" value="1"/>
</dbReference>
<feature type="domain" description="Response regulatory" evidence="11">
    <location>
        <begin position="8"/>
        <end position="124"/>
    </location>
</feature>
<organism evidence="12 13">
    <name type="scientific">Candidatus Carbonibacillus altaicus</name>
    <dbReference type="NCBI Taxonomy" id="2163959"/>
    <lineage>
        <taxon>Bacteria</taxon>
        <taxon>Bacillati</taxon>
        <taxon>Bacillota</taxon>
        <taxon>Bacilli</taxon>
        <taxon>Bacillales</taxon>
        <taxon>Candidatus Carbonibacillus</taxon>
    </lineage>
</organism>
<evidence type="ECO:0000256" key="6">
    <source>
        <dbReference type="ARBA" id="ARBA00023125"/>
    </source>
</evidence>
<dbReference type="GO" id="GO:0003700">
    <property type="term" value="F:DNA-binding transcription factor activity"/>
    <property type="evidence" value="ECO:0007669"/>
    <property type="project" value="InterPro"/>
</dbReference>
<proteinExistence type="predicted"/>
<evidence type="ECO:0000256" key="4">
    <source>
        <dbReference type="ARBA" id="ARBA00023012"/>
    </source>
</evidence>
<dbReference type="InterPro" id="IPR036390">
    <property type="entry name" value="WH_DNA-bd_sf"/>
</dbReference>
<dbReference type="InterPro" id="IPR048714">
    <property type="entry name" value="DpiA-like_HTH"/>
</dbReference>
<dbReference type="PANTHER" id="PTHR45526">
    <property type="entry name" value="TRANSCRIPTIONAL REGULATORY PROTEIN DPIA"/>
    <property type="match status" value="1"/>
</dbReference>
<dbReference type="InterPro" id="IPR024187">
    <property type="entry name" value="Sig_transdc_resp-reg_cit/mal"/>
</dbReference>
<evidence type="ECO:0000256" key="9">
    <source>
        <dbReference type="PIRNR" id="PIRNR006171"/>
    </source>
</evidence>
<sequence>MGDDQAIRVLIVEDDPMVAEVNRQMVERIGGYAVIGSESDPLRLLKYIQVERPRLILLDLFLPKMNGLEFLRELRQKAFSIDVIVISAAKETEALRRALQLGAVDYLIKPFTFTRLKKALERYRHYVRVEHHAEMSQYIIDHLLNYPVGKDAYQDGYKNGYKEGNLLVHGECAETRPWHIADLPKGLNQETLAKVYQYLSTINTFVSAEEAARELGMSRVTVRRYLEYLLELKLVTLKPQYGSVGRPQNLYKIAKIGE</sequence>
<evidence type="ECO:0000256" key="10">
    <source>
        <dbReference type="PROSITE-ProRule" id="PRU00169"/>
    </source>
</evidence>
<dbReference type="Pfam" id="PF20714">
    <property type="entry name" value="HTH_64"/>
    <property type="match status" value="1"/>
</dbReference>
<gene>
    <name evidence="12" type="ORF">BSOLF_1770</name>
</gene>
<dbReference type="PIRSF" id="PIRSF006171">
    <property type="entry name" value="RR_citrat_malat"/>
    <property type="match status" value="1"/>
</dbReference>
<keyword evidence="5 9" id="KW-0805">Transcription regulation</keyword>
<dbReference type="Proteomes" id="UP000244338">
    <property type="component" value="Unassembled WGS sequence"/>
</dbReference>
<name>A0A2R6XYX5_9BACL</name>
<dbReference type="EMBL" id="PEBX01000089">
    <property type="protein sequence ID" value="PTQ55633.1"/>
    <property type="molecule type" value="Genomic_DNA"/>
</dbReference>
<keyword evidence="6 9" id="KW-0238">DNA-binding</keyword>
<keyword evidence="7 9" id="KW-0010">Activator</keyword>
<dbReference type="SUPFAM" id="SSF52172">
    <property type="entry name" value="CheY-like"/>
    <property type="match status" value="1"/>
</dbReference>